<reference evidence="3 4" key="1">
    <citation type="journal article" date="2016" name="Nat. Commun.">
        <title>Thousands of microbial genomes shed light on interconnected biogeochemical processes in an aquifer system.</title>
        <authorList>
            <person name="Anantharaman K."/>
            <person name="Brown C.T."/>
            <person name="Hug L.A."/>
            <person name="Sharon I."/>
            <person name="Castelle C.J."/>
            <person name="Probst A.J."/>
            <person name="Thomas B.C."/>
            <person name="Singh A."/>
            <person name="Wilkins M.J."/>
            <person name="Karaoz U."/>
            <person name="Brodie E.L."/>
            <person name="Williams K.H."/>
            <person name="Hubbard S.S."/>
            <person name="Banfield J.F."/>
        </authorList>
    </citation>
    <scope>NUCLEOTIDE SEQUENCE [LARGE SCALE GENOMIC DNA]</scope>
</reference>
<dbReference type="InterPro" id="IPR029044">
    <property type="entry name" value="Nucleotide-diphossugar_trans"/>
</dbReference>
<keyword evidence="1" id="KW-0472">Membrane</keyword>
<evidence type="ECO:0000313" key="3">
    <source>
        <dbReference type="EMBL" id="OGM34900.1"/>
    </source>
</evidence>
<dbReference type="CDD" id="cd04186">
    <property type="entry name" value="GT_2_like_c"/>
    <property type="match status" value="1"/>
</dbReference>
<keyword evidence="1" id="KW-1133">Transmembrane helix</keyword>
<feature type="transmembrane region" description="Helical" evidence="1">
    <location>
        <begin position="271"/>
        <end position="293"/>
    </location>
</feature>
<dbReference type="STRING" id="1802505.A3D01_00290"/>
<keyword evidence="1" id="KW-0812">Transmembrane</keyword>
<feature type="domain" description="Glycosyltransferase 2-like" evidence="2">
    <location>
        <begin position="11"/>
        <end position="201"/>
    </location>
</feature>
<accession>A0A1F7Z628</accession>
<comment type="caution">
    <text evidence="3">The sequence shown here is derived from an EMBL/GenBank/DDBJ whole genome shotgun (WGS) entry which is preliminary data.</text>
</comment>
<proteinExistence type="predicted"/>
<protein>
    <recommendedName>
        <fullName evidence="2">Glycosyltransferase 2-like domain-containing protein</fullName>
    </recommendedName>
</protein>
<gene>
    <name evidence="3" type="ORF">A3D01_00290</name>
</gene>
<evidence type="ECO:0000259" key="2">
    <source>
        <dbReference type="Pfam" id="PF00535"/>
    </source>
</evidence>
<dbReference type="PANTHER" id="PTHR43179">
    <property type="entry name" value="RHAMNOSYLTRANSFERASE WBBL"/>
    <property type="match status" value="1"/>
</dbReference>
<dbReference type="EMBL" id="MGGR01000002">
    <property type="protein sequence ID" value="OGM34900.1"/>
    <property type="molecule type" value="Genomic_DNA"/>
</dbReference>
<evidence type="ECO:0000313" key="4">
    <source>
        <dbReference type="Proteomes" id="UP000177169"/>
    </source>
</evidence>
<dbReference type="Gene3D" id="3.90.550.10">
    <property type="entry name" value="Spore Coat Polysaccharide Biosynthesis Protein SpsA, Chain A"/>
    <property type="match status" value="1"/>
</dbReference>
<organism evidence="3 4">
    <name type="scientific">Candidatus Woesebacteria bacterium RIFCSPHIGHO2_02_FULL_39_13</name>
    <dbReference type="NCBI Taxonomy" id="1802505"/>
    <lineage>
        <taxon>Bacteria</taxon>
        <taxon>Candidatus Woeseibacteriota</taxon>
    </lineage>
</organism>
<dbReference type="Pfam" id="PF00535">
    <property type="entry name" value="Glycos_transf_2"/>
    <property type="match status" value="1"/>
</dbReference>
<dbReference type="PANTHER" id="PTHR43179:SF7">
    <property type="entry name" value="RHAMNOSYLTRANSFERASE WBBL"/>
    <property type="match status" value="1"/>
</dbReference>
<evidence type="ECO:0000256" key="1">
    <source>
        <dbReference type="SAM" id="Phobius"/>
    </source>
</evidence>
<dbReference type="SUPFAM" id="SSF53448">
    <property type="entry name" value="Nucleotide-diphospho-sugar transferases"/>
    <property type="match status" value="1"/>
</dbReference>
<dbReference type="InterPro" id="IPR001173">
    <property type="entry name" value="Glyco_trans_2-like"/>
</dbReference>
<dbReference type="Proteomes" id="UP000177169">
    <property type="component" value="Unassembled WGS sequence"/>
</dbReference>
<sequence length="315" mass="36082">MKLQKSEVECSIVILSFNTKDITDNSLEAVKKSKDYFRGKDGGGVEVIVVENGSNDGSASMIRSKHPWVDLIDLKENTGFAKGNNIGMKASAGKYILLLNSDAFLEKDTLLNALSYMNVHSDCDVLGCKLTYEDGQFQPSAGYLPTPVNVFYWMLMLDKVPILRNIIHPFHPNNESFFRSDRSVGWITGAFMLLKRKVFEETGGFDEHYFMYTEEVEWCKRIKDAGFNVVFTPSFEIIHKKFASSNYDIKKPIISETKGMLYFFKKHYPGYIWFVRLSLFLGYGIRVIAFLFLNSREKAKAYSSMLKDGIWKKLE</sequence>
<dbReference type="AlphaFoldDB" id="A0A1F7Z628"/>
<name>A0A1F7Z628_9BACT</name>